<evidence type="ECO:0008006" key="8">
    <source>
        <dbReference type="Google" id="ProtNLM"/>
    </source>
</evidence>
<dbReference type="Gene3D" id="2.60.34.10">
    <property type="entry name" value="Substrate Binding Domain Of DNAk, Chain A, domain 1"/>
    <property type="match status" value="2"/>
</dbReference>
<evidence type="ECO:0000256" key="2">
    <source>
        <dbReference type="ARBA" id="ARBA00022741"/>
    </source>
</evidence>
<evidence type="ECO:0000256" key="3">
    <source>
        <dbReference type="ARBA" id="ARBA00022840"/>
    </source>
</evidence>
<protein>
    <recommendedName>
        <fullName evidence="8">Heat shock protein 70</fullName>
    </recommendedName>
</protein>
<reference evidence="6 7" key="1">
    <citation type="submission" date="2024-10" db="EMBL/GenBank/DDBJ databases">
        <authorList>
            <person name="Kim D."/>
        </authorList>
    </citation>
    <scope>NUCLEOTIDE SEQUENCE [LARGE SCALE GENOMIC DNA]</scope>
    <source>
        <strain evidence="6">BH-2024</strain>
    </source>
</reference>
<sequence length="769" mass="88244">MTDAKRERKRKKERRETKEKEERKKERRETKDKEERKKERRETKEKVERKKERRETKEKEERKKERRETKEKVERKKERRETKEKEERKKEREERDKRESGAKEREERDKRERGAKEREERDERERGAKEREEKDKRQRGAKEREERDKRESGAKEREERDKRERGAKEREERDERERGAKEREERDKRQRGAKEREERDKRESGAKEREERDKRERGAKERELATNPSNTVFDFFHLIGRKFVDPAVQSNTNRWPFRVVPGEDGRPKIDVQSNGTQQTFSVETILSMLLAKLKHSAEAFLGQTVADAVLTMPSHFAHSQRQAVKEAANIAGLNVLRLINAPTAASIEYAISNKCQNELNVLIFDLGASNVGVTIVTSEGGNIEVKSCFGDTRVGGDDFTNRMHGYMLSWSPEALFRVRAACENAKCTLSFCTEDSIELDSLCDGIDFRFGITRASFEDLCADLFYHAIIPPIERALADAKINKSQIDLIFLIGGCTRIPKVRKLLDDFFSGKNLTYKCLETIPEQGTDESAVFGAALQAAILTGEPIKCVEDFVLLDVLPHSVGIETEGGEVTNLIQRNSTIPTKTSQTFTTYSDNQKCVLVKVYEGENRLTRENNLLGTVLLDIQPAPRGVPQIEVTFDIDANGTLNVEAQEKSAGGQKQKKNIVNGMDDHLLMENSSLVYEGENRLTRHNNLLGTVLLDIPPTPRGVPMIEVTFGIDANGTLKVVAQEELSGQMQEKTIANGMDDHLPIENSSLVEWKGGRSFRHR</sequence>
<evidence type="ECO:0000313" key="6">
    <source>
        <dbReference type="EMBL" id="KAL3114095.1"/>
    </source>
</evidence>
<dbReference type="PROSITE" id="PS01036">
    <property type="entry name" value="HSP70_3"/>
    <property type="match status" value="1"/>
</dbReference>
<dbReference type="PRINTS" id="PR00301">
    <property type="entry name" value="HEATSHOCK70"/>
</dbReference>
<dbReference type="SUPFAM" id="SSF100920">
    <property type="entry name" value="Heat shock protein 70kD (HSP70), peptide-binding domain"/>
    <property type="match status" value="2"/>
</dbReference>
<dbReference type="Gene3D" id="3.30.30.30">
    <property type="match status" value="1"/>
</dbReference>
<feature type="region of interest" description="Disordered" evidence="5">
    <location>
        <begin position="1"/>
        <end position="225"/>
    </location>
</feature>
<gene>
    <name evidence="6" type="ORF">niasHT_010909</name>
</gene>
<dbReference type="Pfam" id="PF00012">
    <property type="entry name" value="HSP70"/>
    <property type="match status" value="2"/>
</dbReference>
<comment type="similarity">
    <text evidence="1 4">Belongs to the heat shock protein 70 family.</text>
</comment>
<comment type="caution">
    <text evidence="6">The sequence shown here is derived from an EMBL/GenBank/DDBJ whole genome shotgun (WGS) entry which is preliminary data.</text>
</comment>
<dbReference type="InterPro" id="IPR043129">
    <property type="entry name" value="ATPase_NBD"/>
</dbReference>
<keyword evidence="3 4" id="KW-0067">ATP-binding</keyword>
<organism evidence="6 7">
    <name type="scientific">Heterodera trifolii</name>
    <dbReference type="NCBI Taxonomy" id="157864"/>
    <lineage>
        <taxon>Eukaryota</taxon>
        <taxon>Metazoa</taxon>
        <taxon>Ecdysozoa</taxon>
        <taxon>Nematoda</taxon>
        <taxon>Chromadorea</taxon>
        <taxon>Rhabditida</taxon>
        <taxon>Tylenchina</taxon>
        <taxon>Tylenchomorpha</taxon>
        <taxon>Tylenchoidea</taxon>
        <taxon>Heteroderidae</taxon>
        <taxon>Heteroderinae</taxon>
        <taxon>Heterodera</taxon>
    </lineage>
</organism>
<dbReference type="InterPro" id="IPR013126">
    <property type="entry name" value="Hsp_70_fam"/>
</dbReference>
<dbReference type="Gene3D" id="3.30.420.40">
    <property type="match status" value="2"/>
</dbReference>
<name>A0ABD2LFU2_9BILA</name>
<dbReference type="EMBL" id="JBICBT010000424">
    <property type="protein sequence ID" value="KAL3114095.1"/>
    <property type="molecule type" value="Genomic_DNA"/>
</dbReference>
<evidence type="ECO:0000256" key="1">
    <source>
        <dbReference type="ARBA" id="ARBA00007381"/>
    </source>
</evidence>
<dbReference type="GO" id="GO:0006950">
    <property type="term" value="P:response to stress"/>
    <property type="evidence" value="ECO:0007669"/>
    <property type="project" value="UniProtKB-ARBA"/>
</dbReference>
<dbReference type="Gene3D" id="3.90.640.10">
    <property type="entry name" value="Actin, Chain A, domain 4"/>
    <property type="match status" value="1"/>
</dbReference>
<dbReference type="FunFam" id="3.30.30.30:FF:000001">
    <property type="entry name" value="heat shock 70 kDa protein-like"/>
    <property type="match status" value="1"/>
</dbReference>
<accession>A0ABD2LFU2</accession>
<dbReference type="GO" id="GO:0005524">
    <property type="term" value="F:ATP binding"/>
    <property type="evidence" value="ECO:0007669"/>
    <property type="project" value="UniProtKB-KW"/>
</dbReference>
<dbReference type="PANTHER" id="PTHR19375">
    <property type="entry name" value="HEAT SHOCK PROTEIN 70KDA"/>
    <property type="match status" value="1"/>
</dbReference>
<dbReference type="SUPFAM" id="SSF53067">
    <property type="entry name" value="Actin-like ATPase domain"/>
    <property type="match status" value="2"/>
</dbReference>
<dbReference type="CDD" id="cd24028">
    <property type="entry name" value="ASKHA_NBD_HSP70_HSPA1-like"/>
    <property type="match status" value="1"/>
</dbReference>
<dbReference type="Proteomes" id="UP001620626">
    <property type="component" value="Unassembled WGS sequence"/>
</dbReference>
<dbReference type="InterPro" id="IPR029047">
    <property type="entry name" value="HSP70_peptide-bd_sf"/>
</dbReference>
<evidence type="ECO:0000313" key="7">
    <source>
        <dbReference type="Proteomes" id="UP001620626"/>
    </source>
</evidence>
<dbReference type="InterPro" id="IPR018181">
    <property type="entry name" value="Heat_shock_70_CS"/>
</dbReference>
<evidence type="ECO:0000256" key="5">
    <source>
        <dbReference type="SAM" id="MobiDB-lite"/>
    </source>
</evidence>
<dbReference type="AlphaFoldDB" id="A0ABD2LFU2"/>
<dbReference type="FunFam" id="3.90.640.10:FF:000003">
    <property type="entry name" value="Molecular chaperone DnaK"/>
    <property type="match status" value="1"/>
</dbReference>
<proteinExistence type="inferred from homology"/>
<keyword evidence="2 4" id="KW-0547">Nucleotide-binding</keyword>
<feature type="compositionally biased region" description="Basic and acidic residues" evidence="5">
    <location>
        <begin position="14"/>
        <end position="224"/>
    </location>
</feature>
<evidence type="ECO:0000256" key="4">
    <source>
        <dbReference type="RuleBase" id="RU003322"/>
    </source>
</evidence>
<keyword evidence="7" id="KW-1185">Reference proteome</keyword>